<organism evidence="7 8">
    <name type="scientific">Thioalbus denitrificans</name>
    <dbReference type="NCBI Taxonomy" id="547122"/>
    <lineage>
        <taxon>Bacteria</taxon>
        <taxon>Pseudomonadati</taxon>
        <taxon>Pseudomonadota</taxon>
        <taxon>Gammaproteobacteria</taxon>
        <taxon>Chromatiales</taxon>
        <taxon>Ectothiorhodospiraceae</taxon>
        <taxon>Thioalbus</taxon>
    </lineage>
</organism>
<dbReference type="OrthoDB" id="1931120at2"/>
<dbReference type="SUPFAM" id="SSF47384">
    <property type="entry name" value="Homodimeric domain of signal transducing histidine kinase"/>
    <property type="match status" value="1"/>
</dbReference>
<dbReference type="EC" id="2.7.13.3" evidence="2"/>
<dbReference type="InterPro" id="IPR003594">
    <property type="entry name" value="HATPase_dom"/>
</dbReference>
<dbReference type="Gene3D" id="3.30.565.10">
    <property type="entry name" value="Histidine kinase-like ATPase, C-terminal domain"/>
    <property type="match status" value="1"/>
</dbReference>
<keyword evidence="7" id="KW-0808">Transferase</keyword>
<protein>
    <recommendedName>
        <fullName evidence="2">histidine kinase</fullName>
        <ecNumber evidence="2">2.7.13.3</ecNumber>
    </recommendedName>
</protein>
<keyword evidence="3" id="KW-0597">Phosphoprotein</keyword>
<dbReference type="PANTHER" id="PTHR43065">
    <property type="entry name" value="SENSOR HISTIDINE KINASE"/>
    <property type="match status" value="1"/>
</dbReference>
<dbReference type="Pfam" id="PF00512">
    <property type="entry name" value="HisKA"/>
    <property type="match status" value="1"/>
</dbReference>
<dbReference type="RefSeq" id="WP_114280045.1">
    <property type="nucleotide sequence ID" value="NZ_QPJY01000006.1"/>
</dbReference>
<dbReference type="PANTHER" id="PTHR43065:SF42">
    <property type="entry name" value="TWO-COMPONENT SENSOR PPRA"/>
    <property type="match status" value="1"/>
</dbReference>
<dbReference type="InterPro" id="IPR003661">
    <property type="entry name" value="HisK_dim/P_dom"/>
</dbReference>
<evidence type="ECO:0000256" key="1">
    <source>
        <dbReference type="ARBA" id="ARBA00000085"/>
    </source>
</evidence>
<dbReference type="Proteomes" id="UP000252707">
    <property type="component" value="Unassembled WGS sequence"/>
</dbReference>
<dbReference type="EMBL" id="QPJY01000006">
    <property type="protein sequence ID" value="RCX29827.1"/>
    <property type="molecule type" value="Genomic_DNA"/>
</dbReference>
<evidence type="ECO:0000259" key="6">
    <source>
        <dbReference type="PROSITE" id="PS50112"/>
    </source>
</evidence>
<dbReference type="SMART" id="SM00091">
    <property type="entry name" value="PAS"/>
    <property type="match status" value="1"/>
</dbReference>
<feature type="domain" description="PAS" evidence="6">
    <location>
        <begin position="58"/>
        <end position="111"/>
    </location>
</feature>
<evidence type="ECO:0000313" key="7">
    <source>
        <dbReference type="EMBL" id="RCX29827.1"/>
    </source>
</evidence>
<dbReference type="Gene3D" id="3.30.450.20">
    <property type="entry name" value="PAS domain"/>
    <property type="match status" value="1"/>
</dbReference>
<dbReference type="InterPro" id="IPR004358">
    <property type="entry name" value="Sig_transdc_His_kin-like_C"/>
</dbReference>
<dbReference type="AlphaFoldDB" id="A0A369CB05"/>
<evidence type="ECO:0000256" key="4">
    <source>
        <dbReference type="SAM" id="Coils"/>
    </source>
</evidence>
<feature type="coiled-coil region" evidence="4">
    <location>
        <begin position="171"/>
        <end position="201"/>
    </location>
</feature>
<keyword evidence="4" id="KW-0175">Coiled coil</keyword>
<comment type="catalytic activity">
    <reaction evidence="1">
        <text>ATP + protein L-histidine = ADP + protein N-phospho-L-histidine.</text>
        <dbReference type="EC" id="2.7.13.3"/>
    </reaction>
</comment>
<dbReference type="InterPro" id="IPR035965">
    <property type="entry name" value="PAS-like_dom_sf"/>
</dbReference>
<dbReference type="Pfam" id="PF08448">
    <property type="entry name" value="PAS_4"/>
    <property type="match status" value="1"/>
</dbReference>
<dbReference type="InterPro" id="IPR005467">
    <property type="entry name" value="His_kinase_dom"/>
</dbReference>
<dbReference type="NCBIfam" id="TIGR00229">
    <property type="entry name" value="sensory_box"/>
    <property type="match status" value="1"/>
</dbReference>
<comment type="caution">
    <text evidence="7">The sequence shown here is derived from an EMBL/GenBank/DDBJ whole genome shotgun (WGS) entry which is preliminary data.</text>
</comment>
<dbReference type="GO" id="GO:0000155">
    <property type="term" value="F:phosphorelay sensor kinase activity"/>
    <property type="evidence" value="ECO:0007669"/>
    <property type="project" value="InterPro"/>
</dbReference>
<dbReference type="InterPro" id="IPR036097">
    <property type="entry name" value="HisK_dim/P_sf"/>
</dbReference>
<dbReference type="InterPro" id="IPR036890">
    <property type="entry name" value="HATPase_C_sf"/>
</dbReference>
<proteinExistence type="predicted"/>
<dbReference type="SUPFAM" id="SSF55874">
    <property type="entry name" value="ATPase domain of HSP90 chaperone/DNA topoisomerase II/histidine kinase"/>
    <property type="match status" value="1"/>
</dbReference>
<name>A0A369CB05_9GAMM</name>
<gene>
    <name evidence="7" type="ORF">DFQ59_10659</name>
</gene>
<dbReference type="PROSITE" id="PS50112">
    <property type="entry name" value="PAS"/>
    <property type="match status" value="1"/>
</dbReference>
<evidence type="ECO:0000259" key="5">
    <source>
        <dbReference type="PROSITE" id="PS50109"/>
    </source>
</evidence>
<evidence type="ECO:0000256" key="2">
    <source>
        <dbReference type="ARBA" id="ARBA00012438"/>
    </source>
</evidence>
<dbReference type="SMART" id="SM00388">
    <property type="entry name" value="HisKA"/>
    <property type="match status" value="1"/>
</dbReference>
<keyword evidence="8" id="KW-1185">Reference proteome</keyword>
<sequence length="448" mass="49287">MSSDQDRREAVLAALFDPDAPPVDTGWLREIFRVEGVQAELIEREIELERQNHSLREAQQFIESVLASISEVLVVCAPDGRVQQVNHAFTRLTGRTGAEVIGLSMTELLDPGSRHLTTHWPALPERPSACEREVRLLDHTGRASEPVVLNCALRRDPRGDAVGLVLVGRPVGELRRAYRRLNRAHHELQQAQQRILQSEKMASLGRLVAGVAHELNNPVSFVYGNAHILRRYTHALGDYLGLVHRGVDPQVLDRQRRALDIDDILDDLPSLVDGMVEGAARIGEIIRSLRHLSLRGGQEPEPVNLAAIATTAAHWVVKGLQQRPEVELELPERLVVFGNAGQLHQVLVNLVQNAVDATAGHPRPVIRIDATSGSGHAWLRVRDNGPGLAERDLPHIFEPFYTTKDPGQGTGLGLWICYEIVEHHGGTLEATNGPDGGALFTLTLPLSG</sequence>
<dbReference type="CDD" id="cd00130">
    <property type="entry name" value="PAS"/>
    <property type="match status" value="1"/>
</dbReference>
<dbReference type="InterPro" id="IPR013656">
    <property type="entry name" value="PAS_4"/>
</dbReference>
<reference evidence="7 8" key="1">
    <citation type="submission" date="2018-07" db="EMBL/GenBank/DDBJ databases">
        <title>Genomic Encyclopedia of Type Strains, Phase IV (KMG-IV): sequencing the most valuable type-strain genomes for metagenomic binning, comparative biology and taxonomic classification.</title>
        <authorList>
            <person name="Goeker M."/>
        </authorList>
    </citation>
    <scope>NUCLEOTIDE SEQUENCE [LARGE SCALE GENOMIC DNA]</scope>
    <source>
        <strain evidence="7 8">DSM 26407</strain>
    </source>
</reference>
<dbReference type="SUPFAM" id="SSF55785">
    <property type="entry name" value="PYP-like sensor domain (PAS domain)"/>
    <property type="match status" value="1"/>
</dbReference>
<feature type="domain" description="Histidine kinase" evidence="5">
    <location>
        <begin position="210"/>
        <end position="448"/>
    </location>
</feature>
<dbReference type="CDD" id="cd00082">
    <property type="entry name" value="HisKA"/>
    <property type="match status" value="1"/>
</dbReference>
<dbReference type="InterPro" id="IPR000014">
    <property type="entry name" value="PAS"/>
</dbReference>
<dbReference type="PROSITE" id="PS50109">
    <property type="entry name" value="HIS_KIN"/>
    <property type="match status" value="1"/>
</dbReference>
<evidence type="ECO:0000256" key="3">
    <source>
        <dbReference type="ARBA" id="ARBA00022553"/>
    </source>
</evidence>
<evidence type="ECO:0000313" key="8">
    <source>
        <dbReference type="Proteomes" id="UP000252707"/>
    </source>
</evidence>
<dbReference type="PRINTS" id="PR00344">
    <property type="entry name" value="BCTRLSENSOR"/>
</dbReference>
<dbReference type="SMART" id="SM00387">
    <property type="entry name" value="HATPase_c"/>
    <property type="match status" value="1"/>
</dbReference>
<keyword evidence="7" id="KW-0418">Kinase</keyword>
<accession>A0A369CB05</accession>
<dbReference type="Gene3D" id="1.10.287.130">
    <property type="match status" value="1"/>
</dbReference>
<dbReference type="Pfam" id="PF02518">
    <property type="entry name" value="HATPase_c"/>
    <property type="match status" value="1"/>
</dbReference>